<proteinExistence type="predicted"/>
<feature type="repeat" description="ANK" evidence="1">
    <location>
        <begin position="84"/>
        <end position="106"/>
    </location>
</feature>
<dbReference type="Pfam" id="PF12796">
    <property type="entry name" value="Ank_2"/>
    <property type="match status" value="4"/>
</dbReference>
<reference evidence="2 3" key="1">
    <citation type="journal article" date="2015" name="Mol. Biochem. Parasitol.">
        <title>Identification of polymorphic genes for use in assemblage B genotyping assays through comparative genomics of multiple assemblage B Giardia duodenalis isolates.</title>
        <authorList>
            <person name="Wielinga C."/>
            <person name="Thompson R.C."/>
            <person name="Monis P."/>
            <person name="Ryan U."/>
        </authorList>
    </citation>
    <scope>NUCLEOTIDE SEQUENCE [LARGE SCALE GENOMIC DNA]</scope>
    <source>
        <strain evidence="2 3">BAH15c1</strain>
    </source>
</reference>
<dbReference type="Pfam" id="PF00023">
    <property type="entry name" value="Ank"/>
    <property type="match status" value="1"/>
</dbReference>
<name>A0A132NQ74_GIAIN</name>
<dbReference type="PROSITE" id="PS50088">
    <property type="entry name" value="ANK_REPEAT"/>
    <property type="match status" value="2"/>
</dbReference>
<dbReference type="OrthoDB" id="1577640at2759"/>
<feature type="repeat" description="ANK" evidence="1">
    <location>
        <begin position="176"/>
        <end position="208"/>
    </location>
</feature>
<dbReference type="EMBL" id="JXTI01000130">
    <property type="protein sequence ID" value="KWX12201.1"/>
    <property type="molecule type" value="Genomic_DNA"/>
</dbReference>
<comment type="caution">
    <text evidence="2">The sequence shown here is derived from an EMBL/GenBank/DDBJ whole genome shotgun (WGS) entry which is preliminary data.</text>
</comment>
<dbReference type="SUPFAM" id="SSF48403">
    <property type="entry name" value="Ankyrin repeat"/>
    <property type="match status" value="2"/>
</dbReference>
<protein>
    <submittedName>
        <fullName evidence="2">Protein 21.1</fullName>
    </submittedName>
</protein>
<dbReference type="Gene3D" id="1.25.40.20">
    <property type="entry name" value="Ankyrin repeat-containing domain"/>
    <property type="match status" value="5"/>
</dbReference>
<evidence type="ECO:0000313" key="3">
    <source>
        <dbReference type="Proteomes" id="UP000070089"/>
    </source>
</evidence>
<dbReference type="SMART" id="SM00248">
    <property type="entry name" value="ANK"/>
    <property type="match status" value="16"/>
</dbReference>
<dbReference type="VEuPathDB" id="GiardiaDB:QR46_3819"/>
<accession>A0A132NQ74</accession>
<keyword evidence="1" id="KW-0040">ANK repeat</keyword>
<organism evidence="2 3">
    <name type="scientific">Giardia duodenalis assemblage B</name>
    <dbReference type="NCBI Taxonomy" id="1394984"/>
    <lineage>
        <taxon>Eukaryota</taxon>
        <taxon>Metamonada</taxon>
        <taxon>Diplomonadida</taxon>
        <taxon>Hexamitidae</taxon>
        <taxon>Giardiinae</taxon>
        <taxon>Giardia</taxon>
    </lineage>
</organism>
<evidence type="ECO:0000313" key="2">
    <source>
        <dbReference type="EMBL" id="KWX12201.1"/>
    </source>
</evidence>
<sequence length="823" mass="89545">MPEESNLIEQFRYYLADGNSAELVRLCEEAEKANIDLSVPERVVTNEVTAGFSPEELKALFTTITTGDYETCKQWANVPICFWQGRTPLMCAAENGHVRLVQLFLSQLGCVSGDASRTTALQLALMNGHSSLCIYLFPEGGIRGIYNRTALHIAACLGLSACLDKFKVYLGDTDTDGNTALMLAATTGQTACVQQLLTELGEINVQGDTALVLAMRARQCDCVKLLEGEIGLSGVTSLMYTASLGDEALLSQFLTERKAAALMGRQDNQGRTALTYAMEAGIPIDICRPLLVKEENISTADGTLPIYIAMRWGLSDYLKHLQHQLLVPNNAGDYPLSVAAGYCWCDSIIELLNLKESDDTNSAPIHLNPTVLGKAIDSAIKGRSRLALPILVAHIIKYGLLERVSVQGRTGVRVLSQTALMKSTTKGNAHGVLANLHQMNYIYEDKTALMIAAAGGYHECVKLLLCELGIVSTNGLTALDYACEYGNLKCIQQLSSEYSLMLGKPLYHAAIGDHEWIKANTKSVYRSTILSRTPLMCAAACGQDKAVARFSEQVGMTDTSGYTALGIAAQRNQTSVIPILTDELSLAQENKMSALMVACKYGCYNSAEALFALYYPDIQANTSTDNSVMQAPERVRRDVSGKTALMYAAISGKRLLVRMLVGIEGGLQDNSGMTALMYAVRYGCKDCYETLATCKAEVKLQNSNKETALILAIKHKRDLAVKLLGPIEGKERGGASETALIFATERNRKKYIKELFPYGEGLTDRDGNSALSTAIRSGLVTITRYLISSPSERAATKEIITSLKGDIQNSERAAYCLKILEEY</sequence>
<dbReference type="InterPro" id="IPR036770">
    <property type="entry name" value="Ankyrin_rpt-contain_sf"/>
</dbReference>
<dbReference type="PROSITE" id="PS50297">
    <property type="entry name" value="ANK_REP_REGION"/>
    <property type="match status" value="1"/>
</dbReference>
<dbReference type="PANTHER" id="PTHR24120:SF4">
    <property type="entry name" value="GH07239P"/>
    <property type="match status" value="1"/>
</dbReference>
<dbReference type="PANTHER" id="PTHR24120">
    <property type="entry name" value="GH07239P"/>
    <property type="match status" value="1"/>
</dbReference>
<gene>
    <name evidence="2" type="ORF">QR46_3819</name>
</gene>
<dbReference type="InterPro" id="IPR002110">
    <property type="entry name" value="Ankyrin_rpt"/>
</dbReference>
<dbReference type="AlphaFoldDB" id="A0A132NQ74"/>
<evidence type="ECO:0000256" key="1">
    <source>
        <dbReference type="PROSITE-ProRule" id="PRU00023"/>
    </source>
</evidence>
<dbReference type="Proteomes" id="UP000070089">
    <property type="component" value="Unassembled WGS sequence"/>
</dbReference>